<feature type="region of interest" description="Disordered" evidence="1">
    <location>
        <begin position="296"/>
        <end position="331"/>
    </location>
</feature>
<feature type="transmembrane region" description="Helical" evidence="2">
    <location>
        <begin position="20"/>
        <end position="39"/>
    </location>
</feature>
<feature type="compositionally biased region" description="Basic and acidic residues" evidence="1">
    <location>
        <begin position="252"/>
        <end position="262"/>
    </location>
</feature>
<keyword evidence="2" id="KW-1133">Transmembrane helix</keyword>
<feature type="region of interest" description="Disordered" evidence="1">
    <location>
        <begin position="1543"/>
        <end position="1581"/>
    </location>
</feature>
<gene>
    <name evidence="3" type="ORF">NQ318_013989</name>
</gene>
<name>A0AAV8Z0R2_9CUCU</name>
<organism evidence="3 4">
    <name type="scientific">Aromia moschata</name>
    <dbReference type="NCBI Taxonomy" id="1265417"/>
    <lineage>
        <taxon>Eukaryota</taxon>
        <taxon>Metazoa</taxon>
        <taxon>Ecdysozoa</taxon>
        <taxon>Arthropoda</taxon>
        <taxon>Hexapoda</taxon>
        <taxon>Insecta</taxon>
        <taxon>Pterygota</taxon>
        <taxon>Neoptera</taxon>
        <taxon>Endopterygota</taxon>
        <taxon>Coleoptera</taxon>
        <taxon>Polyphaga</taxon>
        <taxon>Cucujiformia</taxon>
        <taxon>Chrysomeloidea</taxon>
        <taxon>Cerambycidae</taxon>
        <taxon>Cerambycinae</taxon>
        <taxon>Callichromatini</taxon>
        <taxon>Aromia</taxon>
    </lineage>
</organism>
<feature type="region of interest" description="Disordered" evidence="1">
    <location>
        <begin position="734"/>
        <end position="762"/>
    </location>
</feature>
<feature type="non-terminal residue" evidence="3">
    <location>
        <position position="1"/>
    </location>
</feature>
<keyword evidence="2" id="KW-0812">Transmembrane</keyword>
<proteinExistence type="predicted"/>
<feature type="region of interest" description="Disordered" evidence="1">
    <location>
        <begin position="1186"/>
        <end position="1205"/>
    </location>
</feature>
<dbReference type="Proteomes" id="UP001162162">
    <property type="component" value="Unassembled WGS sequence"/>
</dbReference>
<feature type="region of interest" description="Disordered" evidence="1">
    <location>
        <begin position="1355"/>
        <end position="1417"/>
    </location>
</feature>
<evidence type="ECO:0000256" key="1">
    <source>
        <dbReference type="SAM" id="MobiDB-lite"/>
    </source>
</evidence>
<feature type="compositionally biased region" description="Polar residues" evidence="1">
    <location>
        <begin position="800"/>
        <end position="810"/>
    </location>
</feature>
<feature type="compositionally biased region" description="Low complexity" evidence="1">
    <location>
        <begin position="1399"/>
        <end position="1417"/>
    </location>
</feature>
<evidence type="ECO:0008006" key="5">
    <source>
        <dbReference type="Google" id="ProtNLM"/>
    </source>
</evidence>
<feature type="compositionally biased region" description="Basic and acidic residues" evidence="1">
    <location>
        <begin position="315"/>
        <end position="331"/>
    </location>
</feature>
<evidence type="ECO:0000313" key="3">
    <source>
        <dbReference type="EMBL" id="KAJ8956635.1"/>
    </source>
</evidence>
<dbReference type="EMBL" id="JAPWTK010000028">
    <property type="protein sequence ID" value="KAJ8956635.1"/>
    <property type="molecule type" value="Genomic_DNA"/>
</dbReference>
<evidence type="ECO:0000313" key="4">
    <source>
        <dbReference type="Proteomes" id="UP001162162"/>
    </source>
</evidence>
<accession>A0AAV8Z0R2</accession>
<feature type="compositionally biased region" description="Acidic residues" evidence="1">
    <location>
        <begin position="263"/>
        <end position="274"/>
    </location>
</feature>
<feature type="region of interest" description="Disordered" evidence="1">
    <location>
        <begin position="592"/>
        <end position="619"/>
    </location>
</feature>
<feature type="compositionally biased region" description="Low complexity" evidence="1">
    <location>
        <begin position="594"/>
        <end position="608"/>
    </location>
</feature>
<feature type="region of interest" description="Disordered" evidence="1">
    <location>
        <begin position="790"/>
        <end position="813"/>
    </location>
</feature>
<sequence>KALQKATIDYDKVTSLGDGNASSVLTIGPIYLAFILRLLPITLQPRNQDCPASFKCCRHRCFRHHICQPDNEVTKTTRVAPEYALSHPGECNIILSCGIHLPRSFTERFQCVHDEDCPEHYKCCYIECYHHKVCQPAKNEHIVHPPSLAATTAVQPMPPVVQTEKTKTTAWAMPTEPSTDTTTIETTLSVTSSSETYNTATDKVPAELFANAVTNDSHIVTTQPEITEISLSMIERESISTESLTISSRFDATTRSESTKNSDDEDYVEGSGEDGSIDVTTKILTNDTSINTVTMASSTSQKPPIVNTLSTSEDTTSKEYTTETAPKENPENFVEKNGEKIEKETEVTVKSSDKDIVPVPVTFSEEDLIFEEGDETNQLEVTVDNKSTLSLPTTTPKISTNNVNAITSPHTYTEVKSSTIIDNHDDDADENLFEGSGVTPQGTDPSKRKIDIKIVIYIIMVALRFDVIIILLCFIDGNFAKYYYKYINGNYDVYYGPRAHWGYKEIKPPKSLKEDFDNRGDRPGRCVNGDFPCEEPYEIEQTAPFECGMDYQCPRHFKCCQPKCFLHKVCQPAMLEEDEEFTINPDASTKKSTKISSATTVSTTTPPKKVTENKETTLPSTKTMRTTTFLTTAKPYFSSEATIPTTKPFTKIPETTRPITTATMASTINPHTESTEDKEITREITTSTTVPSIKTIRTTTFLTTTEPTISTETKIPTTKSSSKISETTKPIPTVTTVSTRSTPTETTGGKETTTEITTSTTVPSIKTIRTTKFLTTTEPTISTETTILTTKPSTKDSETTKPSVSTTNSHSTMTGYTTSLLTTQSPSIFSDTTFKITAKPSTKITEDKETTTEALTIKPPTKTTRSTIFPSTGDLTVSTIEPSTKNAESKETTSILKDTTTELTALPSTEGYTNIITSTSTPLTEITESTETLTVKPSAKTTEPTILLTTEKPSSKPTEIETLSTTQIISTTLTEKPFIETTVSVTSTVSTATPTTEIKQFTESSVAANNIEPVTFSTLALSTTMQPEEHRSTITDITSDDEDLTFSGDFELVTDDVTPYYKASKLTETTTVISSSLSTKPPTYFISSTEKQEKSATSTTRQISTTRKSDQVSTTAILALTNTTMSPSTKSESFLETSTVRITEEEINISENIETTTMYQSTLFIPTTVSKKTSSEIAANTSDDEDLVFSGDYEPSSKENEGVTNESTTKYTILGSSTSSVASVIASDKTTAVDIDFSTEISTLKTSNTKIQEQTSESPNTRIITSTSATKKEITDSHVATDDEVTHSGDGTNLVTNGVDTDDEDLIFSGDGIAYKNIDGETVMKGQFIETSATPEEIVSSTQFNGLTEVNLKNETSKEITSSKRAKGTTPYVSTPSKHAKQGPSTDVSEQDITKRSTAKPSQTSTTTTKNDISSTSVATSKTIFTTSFEDTDMSSYQTVEGKSITTSSPTSVTSTKSTTVNERITRSIEATSVSNAFENNIAIVNSLLGNLRKIPRTIEEGGNDNMDHYYNTFLGFVANVPTIVKNYNNRYIASPNIGHVQRENENVGTDKEQRAFDNDDDKFIPNDQEEPESETKDPFKNNVYLENDVSDISSSTELKNQGGKIGDQLKIVKPFYKLMALITENTNFTGDLLKLEKEKITGRVKISSEYLKTCAETKTSAIGTFFPVPQSAGSFLWDLYVKNH</sequence>
<protein>
    <recommendedName>
        <fullName evidence="5">WAP domain-containing protein</fullName>
    </recommendedName>
</protein>
<evidence type="ECO:0000256" key="2">
    <source>
        <dbReference type="SAM" id="Phobius"/>
    </source>
</evidence>
<keyword evidence="4" id="KW-1185">Reference proteome</keyword>
<keyword evidence="2" id="KW-0472">Membrane</keyword>
<feature type="region of interest" description="Disordered" evidence="1">
    <location>
        <begin position="241"/>
        <end position="274"/>
    </location>
</feature>
<reference evidence="3" key="1">
    <citation type="journal article" date="2023" name="Insect Mol. Biol.">
        <title>Genome sequencing provides insights into the evolution of gene families encoding plant cell wall-degrading enzymes in longhorned beetles.</title>
        <authorList>
            <person name="Shin N.R."/>
            <person name="Okamura Y."/>
            <person name="Kirsch R."/>
            <person name="Pauchet Y."/>
        </authorList>
    </citation>
    <scope>NUCLEOTIDE SEQUENCE</scope>
    <source>
        <strain evidence="3">AMC_N1</strain>
    </source>
</reference>
<feature type="compositionally biased region" description="Polar residues" evidence="1">
    <location>
        <begin position="1371"/>
        <end position="1388"/>
    </location>
</feature>
<feature type="compositionally biased region" description="Polar residues" evidence="1">
    <location>
        <begin position="296"/>
        <end position="314"/>
    </location>
</feature>
<feature type="region of interest" description="Disordered" evidence="1">
    <location>
        <begin position="1086"/>
        <end position="1108"/>
    </location>
</feature>
<feature type="compositionally biased region" description="Basic and acidic residues" evidence="1">
    <location>
        <begin position="1543"/>
        <end position="1565"/>
    </location>
</feature>
<comment type="caution">
    <text evidence="3">The sequence shown here is derived from an EMBL/GenBank/DDBJ whole genome shotgun (WGS) entry which is preliminary data.</text>
</comment>